<dbReference type="AlphaFoldDB" id="A0A383F2Q1"/>
<protein>
    <recommendedName>
        <fullName evidence="2">Aminotransferase DegT</fullName>
    </recommendedName>
</protein>
<dbReference type="InterPro" id="IPR000653">
    <property type="entry name" value="DegT/StrS_aminotransferase"/>
</dbReference>
<evidence type="ECO:0008006" key="2">
    <source>
        <dbReference type="Google" id="ProtNLM"/>
    </source>
</evidence>
<name>A0A383F2Q1_9ZZZZ</name>
<dbReference type="InterPro" id="IPR015424">
    <property type="entry name" value="PyrdxlP-dep_Trfase"/>
</dbReference>
<dbReference type="InterPro" id="IPR015422">
    <property type="entry name" value="PyrdxlP-dep_Trfase_small"/>
</dbReference>
<evidence type="ECO:0000313" key="1">
    <source>
        <dbReference type="EMBL" id="SVE62800.1"/>
    </source>
</evidence>
<dbReference type="InterPro" id="IPR015421">
    <property type="entry name" value="PyrdxlP-dep_Trfase_major"/>
</dbReference>
<dbReference type="Gene3D" id="3.90.1150.10">
    <property type="entry name" value="Aspartate Aminotransferase, domain 1"/>
    <property type="match status" value="1"/>
</dbReference>
<dbReference type="PANTHER" id="PTHR30244:SF34">
    <property type="entry name" value="DTDP-4-AMINO-4,6-DIDEOXYGALACTOSE TRANSAMINASE"/>
    <property type="match status" value="1"/>
</dbReference>
<dbReference type="Pfam" id="PF01041">
    <property type="entry name" value="DegT_DnrJ_EryC1"/>
    <property type="match status" value="1"/>
</dbReference>
<dbReference type="GO" id="GO:0000271">
    <property type="term" value="P:polysaccharide biosynthetic process"/>
    <property type="evidence" value="ECO:0007669"/>
    <property type="project" value="TreeGrafter"/>
</dbReference>
<dbReference type="GO" id="GO:0030170">
    <property type="term" value="F:pyridoxal phosphate binding"/>
    <property type="evidence" value="ECO:0007669"/>
    <property type="project" value="TreeGrafter"/>
</dbReference>
<reference evidence="1" key="1">
    <citation type="submission" date="2018-05" db="EMBL/GenBank/DDBJ databases">
        <authorList>
            <person name="Lanie J.A."/>
            <person name="Ng W.-L."/>
            <person name="Kazmierczak K.M."/>
            <person name="Andrzejewski T.M."/>
            <person name="Davidsen T.M."/>
            <person name="Wayne K.J."/>
            <person name="Tettelin H."/>
            <person name="Glass J.I."/>
            <person name="Rusch D."/>
            <person name="Podicherti R."/>
            <person name="Tsui H.-C.T."/>
            <person name="Winkler M.E."/>
        </authorList>
    </citation>
    <scope>NUCLEOTIDE SEQUENCE</scope>
</reference>
<organism evidence="1">
    <name type="scientific">marine metagenome</name>
    <dbReference type="NCBI Taxonomy" id="408172"/>
    <lineage>
        <taxon>unclassified sequences</taxon>
        <taxon>metagenomes</taxon>
        <taxon>ecological metagenomes</taxon>
    </lineage>
</organism>
<proteinExistence type="predicted"/>
<accession>A0A383F2Q1</accession>
<dbReference type="PANTHER" id="PTHR30244">
    <property type="entry name" value="TRANSAMINASE"/>
    <property type="match status" value="1"/>
</dbReference>
<dbReference type="SUPFAM" id="SSF53383">
    <property type="entry name" value="PLP-dependent transferases"/>
    <property type="match status" value="1"/>
</dbReference>
<feature type="non-terminal residue" evidence="1">
    <location>
        <position position="1"/>
    </location>
</feature>
<dbReference type="GO" id="GO:0008483">
    <property type="term" value="F:transaminase activity"/>
    <property type="evidence" value="ECO:0007669"/>
    <property type="project" value="TreeGrafter"/>
</dbReference>
<sequence length="181" mass="20676">VTDSENLANKCRYYRNQCFPLGGPRHFIHEDIGYNYRMTNVQAALAWAQLGKIDELVSGRRRVNAEYRRLLEEMPGIGFQAEMSWGKNIFWMTAITIDPIRAGFSRDDLEKHLIDQNIQTRRLFVGMNRQPVMKAKGYKCELKFPVSDFLADNGLYLPSSSHLEEEKIGTVSSAIIELGAS</sequence>
<gene>
    <name evidence="1" type="ORF">METZ01_LOCUS515654</name>
</gene>
<dbReference type="Gene3D" id="3.40.640.10">
    <property type="entry name" value="Type I PLP-dependent aspartate aminotransferase-like (Major domain)"/>
    <property type="match status" value="1"/>
</dbReference>
<dbReference type="EMBL" id="UINC01230600">
    <property type="protein sequence ID" value="SVE62800.1"/>
    <property type="molecule type" value="Genomic_DNA"/>
</dbReference>